<keyword evidence="1" id="KW-0560">Oxidoreductase</keyword>
<dbReference type="Gene3D" id="3.40.50.720">
    <property type="entry name" value="NAD(P)-binding Rossmann-like Domain"/>
    <property type="match status" value="1"/>
</dbReference>
<dbReference type="Proteomes" id="UP000781932">
    <property type="component" value="Unassembled WGS sequence"/>
</dbReference>
<dbReference type="EMBL" id="JAATWM020000023">
    <property type="protein sequence ID" value="KAF9875183.1"/>
    <property type="molecule type" value="Genomic_DNA"/>
</dbReference>
<dbReference type="GeneID" id="62163240"/>
<reference evidence="2" key="1">
    <citation type="submission" date="2020-03" db="EMBL/GenBank/DDBJ databases">
        <authorList>
            <person name="He L."/>
        </authorList>
    </citation>
    <scope>NUCLEOTIDE SEQUENCE</scope>
    <source>
        <strain evidence="2">CkLH20</strain>
    </source>
</reference>
<gene>
    <name evidence="2" type="ORF">CkaCkLH20_07449</name>
</gene>
<dbReference type="PANTHER" id="PTHR43157:SF31">
    <property type="entry name" value="PHOSPHATIDYLINOSITOL-GLYCAN BIOSYNTHESIS CLASS F PROTEIN"/>
    <property type="match status" value="1"/>
</dbReference>
<evidence type="ECO:0000313" key="2">
    <source>
        <dbReference type="EMBL" id="KAF9875183.1"/>
    </source>
</evidence>
<dbReference type="SUPFAM" id="SSF51735">
    <property type="entry name" value="NAD(P)-binding Rossmann-fold domains"/>
    <property type="match status" value="1"/>
</dbReference>
<organism evidence="2 3">
    <name type="scientific">Colletotrichum karsti</name>
    <dbReference type="NCBI Taxonomy" id="1095194"/>
    <lineage>
        <taxon>Eukaryota</taxon>
        <taxon>Fungi</taxon>
        <taxon>Dikarya</taxon>
        <taxon>Ascomycota</taxon>
        <taxon>Pezizomycotina</taxon>
        <taxon>Sordariomycetes</taxon>
        <taxon>Hypocreomycetidae</taxon>
        <taxon>Glomerellales</taxon>
        <taxon>Glomerellaceae</taxon>
        <taxon>Colletotrichum</taxon>
        <taxon>Colletotrichum boninense species complex</taxon>
    </lineage>
</organism>
<dbReference type="OrthoDB" id="542013at2759"/>
<keyword evidence="3" id="KW-1185">Reference proteome</keyword>
<dbReference type="AlphaFoldDB" id="A0A9P6I0R4"/>
<name>A0A9P6I0R4_9PEZI</name>
<reference evidence="2" key="2">
    <citation type="submission" date="2020-11" db="EMBL/GenBank/DDBJ databases">
        <title>Whole genome sequencing of Colletotrichum sp.</title>
        <authorList>
            <person name="Li H."/>
        </authorList>
    </citation>
    <scope>NUCLEOTIDE SEQUENCE</scope>
    <source>
        <strain evidence="2">CkLH20</strain>
    </source>
</reference>
<protein>
    <submittedName>
        <fullName evidence="2">Short-chain dehydrogenase reductase family</fullName>
    </submittedName>
</protein>
<dbReference type="RefSeq" id="XP_038744644.1">
    <property type="nucleotide sequence ID" value="XM_038890166.1"/>
</dbReference>
<accession>A0A9P6I0R4</accession>
<dbReference type="InterPro" id="IPR002347">
    <property type="entry name" value="SDR_fam"/>
</dbReference>
<comment type="caution">
    <text evidence="2">The sequence shown here is derived from an EMBL/GenBank/DDBJ whole genome shotgun (WGS) entry which is preliminary data.</text>
</comment>
<dbReference type="PRINTS" id="PR00081">
    <property type="entry name" value="GDHRDH"/>
</dbReference>
<dbReference type="GO" id="GO:0016491">
    <property type="term" value="F:oxidoreductase activity"/>
    <property type="evidence" value="ECO:0007669"/>
    <property type="project" value="UniProtKB-KW"/>
</dbReference>
<evidence type="ECO:0000256" key="1">
    <source>
        <dbReference type="ARBA" id="ARBA00023002"/>
    </source>
</evidence>
<dbReference type="InterPro" id="IPR036291">
    <property type="entry name" value="NAD(P)-bd_dom_sf"/>
</dbReference>
<evidence type="ECO:0000313" key="3">
    <source>
        <dbReference type="Proteomes" id="UP000781932"/>
    </source>
</evidence>
<dbReference type="PANTHER" id="PTHR43157">
    <property type="entry name" value="PHOSPHATIDYLINOSITOL-GLYCAN BIOSYNTHESIS CLASS F PROTEIN-RELATED"/>
    <property type="match status" value="1"/>
</dbReference>
<dbReference type="Pfam" id="PF00106">
    <property type="entry name" value="adh_short"/>
    <property type="match status" value="1"/>
</dbReference>
<sequence>MGFLYSQLFVRLPYPTGSYTDKTIIITGGNAGLGKEAARHYVRLGAGKMILAVRNPDKGRAAKEDIEATTGCAKTVVEVWQLDMSSYASVRDFAARVADTLDRVDVFHANAGVVHVEYKRMEDNEGQITVNVVSTFLLAALVLPKLKETAVEFRTRPTLTITTSETHAWTPFDERHAPDGGIFDALDEQGRKDASTLYWPSKLLEVFGVRSVAERSPASECPVTVNMVNPGFCRSELARDVDSWAMWLMTVFLARTPEYGSRNLVHAGSAGAETHGKYVSDCGIDEPSAFVRSREGKETQDRVWDELVKKLEAIEPGVTRNF</sequence>
<proteinExistence type="predicted"/>